<keyword evidence="2" id="KW-1185">Reference proteome</keyword>
<dbReference type="InterPro" id="IPR012347">
    <property type="entry name" value="Ferritin-like"/>
</dbReference>
<dbReference type="EC" id="2.6.1.-" evidence="1"/>
<evidence type="ECO:0000313" key="1">
    <source>
        <dbReference type="EMBL" id="SUX10846.1"/>
    </source>
</evidence>
<gene>
    <name evidence="1" type="ORF">NCTC12475_01057</name>
</gene>
<name>A0A381DJK1_9BACT</name>
<accession>A0A381DJK1</accession>
<dbReference type="Proteomes" id="UP000254920">
    <property type="component" value="Unassembled WGS sequence"/>
</dbReference>
<dbReference type="OrthoDB" id="5362273at2"/>
<sequence>MNELQTALNYENQGILLYTEIYNNFKYEIFAQILEVKKAGFVLLESFKTDEVLEEFKTPDIDSKKDAIYTALSYEEKAEKIYDKLTNSVNDEKLKDLFFRLWATSENEYKKALLNEIQNTQNKQGEIFNFKNLEQMGLNLDTKSINELNEILAKFKDGKASKDDINAFLQNPYFSFLSGVMLGAVGGILIDQILKENKNLE</sequence>
<dbReference type="AlphaFoldDB" id="A0A381DJK1"/>
<dbReference type="EMBL" id="UFVD01000001">
    <property type="protein sequence ID" value="SUX10846.1"/>
    <property type="molecule type" value="Genomic_DNA"/>
</dbReference>
<dbReference type="SUPFAM" id="SSF47240">
    <property type="entry name" value="Ferritin-like"/>
    <property type="match status" value="1"/>
</dbReference>
<dbReference type="STRING" id="32024.GCA_000788295_01492"/>
<proteinExistence type="predicted"/>
<dbReference type="Gene3D" id="1.20.1260.10">
    <property type="match status" value="1"/>
</dbReference>
<dbReference type="InterPro" id="IPR009078">
    <property type="entry name" value="Ferritin-like_SF"/>
</dbReference>
<dbReference type="GO" id="GO:0008483">
    <property type="term" value="F:transaminase activity"/>
    <property type="evidence" value="ECO:0007669"/>
    <property type="project" value="UniProtKB-KW"/>
</dbReference>
<dbReference type="GeneID" id="93091478"/>
<keyword evidence="1" id="KW-0808">Transferase</keyword>
<dbReference type="RefSeq" id="WP_089183206.1">
    <property type="nucleotide sequence ID" value="NZ_CP043427.1"/>
</dbReference>
<reference evidence="1 2" key="1">
    <citation type="submission" date="2018-06" db="EMBL/GenBank/DDBJ databases">
        <authorList>
            <consortium name="Pathogen Informatics"/>
            <person name="Doyle S."/>
        </authorList>
    </citation>
    <scope>NUCLEOTIDE SEQUENCE [LARGE SCALE GENOMIC DNA]</scope>
    <source>
        <strain evidence="1 2">NCTC12475</strain>
    </source>
</reference>
<evidence type="ECO:0000313" key="2">
    <source>
        <dbReference type="Proteomes" id="UP000254920"/>
    </source>
</evidence>
<organism evidence="1 2">
    <name type="scientific">Campylobacter sputorum subsp. sputorum</name>
    <dbReference type="NCBI Taxonomy" id="32024"/>
    <lineage>
        <taxon>Bacteria</taxon>
        <taxon>Pseudomonadati</taxon>
        <taxon>Campylobacterota</taxon>
        <taxon>Epsilonproteobacteria</taxon>
        <taxon>Campylobacterales</taxon>
        <taxon>Campylobacteraceae</taxon>
        <taxon>Campylobacter</taxon>
    </lineage>
</organism>
<keyword evidence="1" id="KW-0032">Aminotransferase</keyword>
<protein>
    <submittedName>
        <fullName evidence="1">Aminotransferase</fullName>
        <ecNumber evidence="1">2.6.1.-</ecNumber>
    </submittedName>
</protein>